<sequence>MSDNRRSIGTGREGNESFEGHVSSSSQTVVDTGTQIPEEELVLGSAVSRRPGVSGTHTQVGEKMGIFLFEVLITPGDA</sequence>
<evidence type="ECO:0000313" key="1">
    <source>
        <dbReference type="EMBL" id="KAI8523275.1"/>
    </source>
</evidence>
<dbReference type="EMBL" id="CM046400">
    <property type="protein sequence ID" value="KAI8523275.1"/>
    <property type="molecule type" value="Genomic_DNA"/>
</dbReference>
<accession>A0ACC0L440</accession>
<dbReference type="Proteomes" id="UP001062846">
    <property type="component" value="Chromosome 13"/>
</dbReference>
<keyword evidence="2" id="KW-1185">Reference proteome</keyword>
<name>A0ACC0L440_RHOML</name>
<evidence type="ECO:0000313" key="2">
    <source>
        <dbReference type="Proteomes" id="UP001062846"/>
    </source>
</evidence>
<protein>
    <submittedName>
        <fullName evidence="1">Uncharacterized protein</fullName>
    </submittedName>
</protein>
<reference evidence="1" key="1">
    <citation type="submission" date="2022-02" db="EMBL/GenBank/DDBJ databases">
        <title>Plant Genome Project.</title>
        <authorList>
            <person name="Zhang R.-G."/>
        </authorList>
    </citation>
    <scope>NUCLEOTIDE SEQUENCE</scope>
    <source>
        <strain evidence="1">AT1</strain>
    </source>
</reference>
<proteinExistence type="predicted"/>
<comment type="caution">
    <text evidence="1">The sequence shown here is derived from an EMBL/GenBank/DDBJ whole genome shotgun (WGS) entry which is preliminary data.</text>
</comment>
<organism evidence="1 2">
    <name type="scientific">Rhododendron molle</name>
    <name type="common">Chinese azalea</name>
    <name type="synonym">Azalea mollis</name>
    <dbReference type="NCBI Taxonomy" id="49168"/>
    <lineage>
        <taxon>Eukaryota</taxon>
        <taxon>Viridiplantae</taxon>
        <taxon>Streptophyta</taxon>
        <taxon>Embryophyta</taxon>
        <taxon>Tracheophyta</taxon>
        <taxon>Spermatophyta</taxon>
        <taxon>Magnoliopsida</taxon>
        <taxon>eudicotyledons</taxon>
        <taxon>Gunneridae</taxon>
        <taxon>Pentapetalae</taxon>
        <taxon>asterids</taxon>
        <taxon>Ericales</taxon>
        <taxon>Ericaceae</taxon>
        <taxon>Ericoideae</taxon>
        <taxon>Rhodoreae</taxon>
        <taxon>Rhododendron</taxon>
    </lineage>
</organism>
<gene>
    <name evidence="1" type="ORF">RHMOL_Rhmol13G0060500</name>
</gene>